<comment type="caution">
    <text evidence="2">The sequence shown here is derived from an EMBL/GenBank/DDBJ whole genome shotgun (WGS) entry which is preliminary data.</text>
</comment>
<gene>
    <name evidence="2" type="ORF">QE152_g3610</name>
</gene>
<evidence type="ECO:0000313" key="3">
    <source>
        <dbReference type="Proteomes" id="UP001458880"/>
    </source>
</evidence>
<name>A0AAW1N1K1_POPJA</name>
<dbReference type="AlphaFoldDB" id="A0AAW1N1K1"/>
<accession>A0AAW1N1K1</accession>
<evidence type="ECO:0000313" key="2">
    <source>
        <dbReference type="EMBL" id="KAK9753073.1"/>
    </source>
</evidence>
<feature type="region of interest" description="Disordered" evidence="1">
    <location>
        <begin position="1"/>
        <end position="23"/>
    </location>
</feature>
<dbReference type="Proteomes" id="UP001458880">
    <property type="component" value="Unassembled WGS sequence"/>
</dbReference>
<evidence type="ECO:0000256" key="1">
    <source>
        <dbReference type="SAM" id="MobiDB-lite"/>
    </source>
</evidence>
<sequence length="164" mass="19108">MGRGKYLKDPQGRKYTLHSKDDRFLQGPYGEKYQLSPDGTLYKVSSEDGRFLVDDKDKKFVLAPSGEKYYHHPQESSHRSARTTVGYTERSICHWSKRRTLSTRSERCKIRERFLPGPNGAKFYPDPVDENYATGPTGEKYMVDCQEILYPVDSEVGRYEFYIQ</sequence>
<protein>
    <submittedName>
        <fullName evidence="2">Uncharacterized protein</fullName>
    </submittedName>
</protein>
<proteinExistence type="predicted"/>
<reference evidence="2 3" key="1">
    <citation type="journal article" date="2024" name="BMC Genomics">
        <title>De novo assembly and annotation of Popillia japonica's genome with initial clues to its potential as an invasive pest.</title>
        <authorList>
            <person name="Cucini C."/>
            <person name="Boschi S."/>
            <person name="Funari R."/>
            <person name="Cardaioli E."/>
            <person name="Iannotti N."/>
            <person name="Marturano G."/>
            <person name="Paoli F."/>
            <person name="Bruttini M."/>
            <person name="Carapelli A."/>
            <person name="Frati F."/>
            <person name="Nardi F."/>
        </authorList>
    </citation>
    <scope>NUCLEOTIDE SEQUENCE [LARGE SCALE GENOMIC DNA]</scope>
    <source>
        <strain evidence="2">DMR45628</strain>
    </source>
</reference>
<keyword evidence="3" id="KW-1185">Reference proteome</keyword>
<dbReference type="EMBL" id="JASPKY010000015">
    <property type="protein sequence ID" value="KAK9753073.1"/>
    <property type="molecule type" value="Genomic_DNA"/>
</dbReference>
<organism evidence="2 3">
    <name type="scientific">Popillia japonica</name>
    <name type="common">Japanese beetle</name>
    <dbReference type="NCBI Taxonomy" id="7064"/>
    <lineage>
        <taxon>Eukaryota</taxon>
        <taxon>Metazoa</taxon>
        <taxon>Ecdysozoa</taxon>
        <taxon>Arthropoda</taxon>
        <taxon>Hexapoda</taxon>
        <taxon>Insecta</taxon>
        <taxon>Pterygota</taxon>
        <taxon>Neoptera</taxon>
        <taxon>Endopterygota</taxon>
        <taxon>Coleoptera</taxon>
        <taxon>Polyphaga</taxon>
        <taxon>Scarabaeiformia</taxon>
        <taxon>Scarabaeidae</taxon>
        <taxon>Rutelinae</taxon>
        <taxon>Popillia</taxon>
    </lineage>
</organism>